<dbReference type="InterPro" id="IPR010128">
    <property type="entry name" value="ATPase_T1SS_PrtD-like"/>
</dbReference>
<keyword evidence="4 10" id="KW-0812">Transmembrane</keyword>
<dbReference type="PANTHER" id="PTHR24221">
    <property type="entry name" value="ATP-BINDING CASSETTE SUB-FAMILY B"/>
    <property type="match status" value="1"/>
</dbReference>
<dbReference type="InterPro" id="IPR003439">
    <property type="entry name" value="ABC_transporter-like_ATP-bd"/>
</dbReference>
<dbReference type="SUPFAM" id="SSF90123">
    <property type="entry name" value="ABC transporter transmembrane region"/>
    <property type="match status" value="1"/>
</dbReference>
<keyword evidence="3" id="KW-1003">Cell membrane</keyword>
<dbReference type="PANTHER" id="PTHR24221:SF248">
    <property type="entry name" value="ABC TRANSPORTER TRANSMEMBRANE REGION"/>
    <property type="match status" value="1"/>
</dbReference>
<evidence type="ECO:0000313" key="14">
    <source>
        <dbReference type="Proteomes" id="UP000199470"/>
    </source>
</evidence>
<dbReference type="GO" id="GO:0008233">
    <property type="term" value="F:peptidase activity"/>
    <property type="evidence" value="ECO:0007669"/>
    <property type="project" value="UniProtKB-KW"/>
</dbReference>
<dbReference type="SMART" id="SM00382">
    <property type="entry name" value="AAA"/>
    <property type="match status" value="1"/>
</dbReference>
<feature type="transmembrane region" description="Helical" evidence="10">
    <location>
        <begin position="133"/>
        <end position="151"/>
    </location>
</feature>
<evidence type="ECO:0000256" key="6">
    <source>
        <dbReference type="ARBA" id="ARBA00022840"/>
    </source>
</evidence>
<dbReference type="GO" id="GO:0006508">
    <property type="term" value="P:proteolysis"/>
    <property type="evidence" value="ECO:0007669"/>
    <property type="project" value="UniProtKB-KW"/>
</dbReference>
<evidence type="ECO:0000259" key="12">
    <source>
        <dbReference type="PROSITE" id="PS50929"/>
    </source>
</evidence>
<dbReference type="Pfam" id="PF00005">
    <property type="entry name" value="ABC_tran"/>
    <property type="match status" value="1"/>
</dbReference>
<dbReference type="RefSeq" id="WP_093382994.1">
    <property type="nucleotide sequence ID" value="NZ_FOTW01000004.1"/>
</dbReference>
<feature type="domain" description="ABC transporter" evidence="11">
    <location>
        <begin position="331"/>
        <end position="566"/>
    </location>
</feature>
<organism evidence="13 14">
    <name type="scientific">Rugamonas rubra</name>
    <dbReference type="NCBI Taxonomy" id="758825"/>
    <lineage>
        <taxon>Bacteria</taxon>
        <taxon>Pseudomonadati</taxon>
        <taxon>Pseudomonadota</taxon>
        <taxon>Betaproteobacteria</taxon>
        <taxon>Burkholderiales</taxon>
        <taxon>Oxalobacteraceae</taxon>
        <taxon>Telluria group</taxon>
        <taxon>Rugamonas</taxon>
    </lineage>
</organism>
<dbReference type="InterPro" id="IPR017871">
    <property type="entry name" value="ABC_transporter-like_CS"/>
</dbReference>
<dbReference type="InterPro" id="IPR003593">
    <property type="entry name" value="AAA+_ATPase"/>
</dbReference>
<feature type="compositionally biased region" description="Low complexity" evidence="9">
    <location>
        <begin position="581"/>
        <end position="593"/>
    </location>
</feature>
<evidence type="ECO:0000256" key="2">
    <source>
        <dbReference type="ARBA" id="ARBA00022448"/>
    </source>
</evidence>
<dbReference type="Proteomes" id="UP000199470">
    <property type="component" value="Unassembled WGS sequence"/>
</dbReference>
<keyword evidence="2" id="KW-0813">Transport</keyword>
<evidence type="ECO:0000313" key="13">
    <source>
        <dbReference type="EMBL" id="SFL48961.1"/>
    </source>
</evidence>
<gene>
    <name evidence="13" type="ORF">SAMN02982985_00442</name>
</gene>
<keyword evidence="5" id="KW-0547">Nucleotide-binding</keyword>
<protein>
    <submittedName>
        <fullName evidence="13">ATP-binding cassette, subfamily C, exporter for protease/lipase</fullName>
    </submittedName>
</protein>
<dbReference type="InterPro" id="IPR047957">
    <property type="entry name" value="ABC_AprD-like_6TM"/>
</dbReference>
<dbReference type="Pfam" id="PF00664">
    <property type="entry name" value="ABC_membrane"/>
    <property type="match status" value="1"/>
</dbReference>
<dbReference type="InterPro" id="IPR027417">
    <property type="entry name" value="P-loop_NTPase"/>
</dbReference>
<dbReference type="GO" id="GO:0005524">
    <property type="term" value="F:ATP binding"/>
    <property type="evidence" value="ECO:0007669"/>
    <property type="project" value="UniProtKB-KW"/>
</dbReference>
<dbReference type="GO" id="GO:0005886">
    <property type="term" value="C:plasma membrane"/>
    <property type="evidence" value="ECO:0007669"/>
    <property type="project" value="UniProtKB-SubCell"/>
</dbReference>
<evidence type="ECO:0000256" key="7">
    <source>
        <dbReference type="ARBA" id="ARBA00022989"/>
    </source>
</evidence>
<dbReference type="CDD" id="cd18586">
    <property type="entry name" value="ABC_6TM_PrtD_like"/>
    <property type="match status" value="1"/>
</dbReference>
<dbReference type="Gene3D" id="1.20.1560.10">
    <property type="entry name" value="ABC transporter type 1, transmembrane domain"/>
    <property type="match status" value="1"/>
</dbReference>
<evidence type="ECO:0000259" key="11">
    <source>
        <dbReference type="PROSITE" id="PS50893"/>
    </source>
</evidence>
<dbReference type="PROSITE" id="PS50929">
    <property type="entry name" value="ABC_TM1F"/>
    <property type="match status" value="1"/>
</dbReference>
<feature type="domain" description="ABC transmembrane type-1" evidence="12">
    <location>
        <begin position="25"/>
        <end position="300"/>
    </location>
</feature>
<dbReference type="OrthoDB" id="8554730at2"/>
<comment type="subcellular location">
    <subcellularLocation>
        <location evidence="1">Cell membrane</location>
        <topology evidence="1">Multi-pass membrane protein</topology>
    </subcellularLocation>
</comment>
<dbReference type="GO" id="GO:0140359">
    <property type="term" value="F:ABC-type transporter activity"/>
    <property type="evidence" value="ECO:0007669"/>
    <property type="project" value="InterPro"/>
</dbReference>
<feature type="transmembrane region" description="Helical" evidence="10">
    <location>
        <begin position="62"/>
        <end position="85"/>
    </location>
</feature>
<dbReference type="GO" id="GO:0016887">
    <property type="term" value="F:ATP hydrolysis activity"/>
    <property type="evidence" value="ECO:0007669"/>
    <property type="project" value="InterPro"/>
</dbReference>
<keyword evidence="13" id="KW-0378">Hydrolase</keyword>
<evidence type="ECO:0000256" key="8">
    <source>
        <dbReference type="ARBA" id="ARBA00023136"/>
    </source>
</evidence>
<feature type="region of interest" description="Disordered" evidence="9">
    <location>
        <begin position="567"/>
        <end position="599"/>
    </location>
</feature>
<sequence length="599" mass="64077">MKNFLKPKNEIEQALATFKGTFMTVGCFSAVSNMLMLVPSLYMLQVYDRVLPSRNETTLLMLTLMMLGAYLFMSLLELVRSFVLVRVGARFDLQMNQRVYTAAFEQNLKKAGGNAGQALSDLTNIRQFLTGNALFAFFDAPWFPVYLIVIFMFEPSLGVFALCGTAVLVALAYINERVSHKPLAEANTMAIASNNLATNNLRNAEVIESMGMLPNLMSRWLSLHSRFLQLQAEASEKAGRVAAVTKFVQVSLQSLVLGYGALLAVEGKITSGMMIAASILVGRALQPVQQVIGVWKSYSNTRSAYERLVKLLGDNPERSAGMPLPKPVGAVAVEGVTAAPPGVQVPVLKGVNFAIVAGDVLGVIGPSGSGKSTLARLLVGVWPSMVGKVRLDGADIYAWNKAQLGPHIGYLPQDIELFAGTVSENIARFGEIVPDQVVQAAKRAGVHDMILHMAKGYDTVLGDGGAGLSGGQRQRLGLARALYGDPALIVLDEPNSNLDDAGEQALVLAINELRQRGKTIVLITHRTNIISATSRLLILREGSVAAYGPTREVLAALNESNQKALAQQQAKAAPAQPPAAAPQAPAAAVAETAAIKEQE</sequence>
<accession>A0A1I4I558</accession>
<evidence type="ECO:0000256" key="10">
    <source>
        <dbReference type="SAM" id="Phobius"/>
    </source>
</evidence>
<dbReference type="InterPro" id="IPR036640">
    <property type="entry name" value="ABC1_TM_sf"/>
</dbReference>
<evidence type="ECO:0000256" key="4">
    <source>
        <dbReference type="ARBA" id="ARBA00022692"/>
    </source>
</evidence>
<dbReference type="FunFam" id="1.20.1560.10:FF:000109">
    <property type="entry name" value="Alkaline protease secretion ATP-binding protein aprD"/>
    <property type="match status" value="1"/>
</dbReference>
<keyword evidence="6 13" id="KW-0067">ATP-binding</keyword>
<keyword evidence="7 10" id="KW-1133">Transmembrane helix</keyword>
<reference evidence="13 14" key="1">
    <citation type="submission" date="2016-10" db="EMBL/GenBank/DDBJ databases">
        <authorList>
            <person name="de Groot N.N."/>
        </authorList>
    </citation>
    <scope>NUCLEOTIDE SEQUENCE [LARGE SCALE GENOMIC DNA]</scope>
    <source>
        <strain evidence="13 14">ATCC 43154</strain>
    </source>
</reference>
<dbReference type="InterPro" id="IPR011527">
    <property type="entry name" value="ABC1_TM_dom"/>
</dbReference>
<feature type="transmembrane region" description="Helical" evidence="10">
    <location>
        <begin position="157"/>
        <end position="174"/>
    </location>
</feature>
<dbReference type="FunFam" id="3.40.50.300:FF:001444">
    <property type="entry name" value="ABC transporter ATP-binding protein"/>
    <property type="match status" value="1"/>
</dbReference>
<name>A0A1I4I558_9BURK</name>
<dbReference type="GO" id="GO:0034040">
    <property type="term" value="F:ATPase-coupled lipid transmembrane transporter activity"/>
    <property type="evidence" value="ECO:0007669"/>
    <property type="project" value="TreeGrafter"/>
</dbReference>
<proteinExistence type="predicted"/>
<evidence type="ECO:0000256" key="3">
    <source>
        <dbReference type="ARBA" id="ARBA00022475"/>
    </source>
</evidence>
<keyword evidence="8 10" id="KW-0472">Membrane</keyword>
<dbReference type="PROSITE" id="PS00211">
    <property type="entry name" value="ABC_TRANSPORTER_1"/>
    <property type="match status" value="1"/>
</dbReference>
<dbReference type="STRING" id="758825.SAMN02982985_00442"/>
<dbReference type="PROSITE" id="PS50893">
    <property type="entry name" value="ABC_TRANSPORTER_2"/>
    <property type="match status" value="1"/>
</dbReference>
<keyword evidence="13" id="KW-0645">Protease</keyword>
<dbReference type="InterPro" id="IPR039421">
    <property type="entry name" value="Type_1_exporter"/>
</dbReference>
<evidence type="ECO:0000256" key="1">
    <source>
        <dbReference type="ARBA" id="ARBA00004651"/>
    </source>
</evidence>
<dbReference type="EMBL" id="FOTW01000004">
    <property type="protein sequence ID" value="SFL48961.1"/>
    <property type="molecule type" value="Genomic_DNA"/>
</dbReference>
<feature type="transmembrane region" description="Helical" evidence="10">
    <location>
        <begin position="21"/>
        <end position="42"/>
    </location>
</feature>
<dbReference type="SUPFAM" id="SSF52540">
    <property type="entry name" value="P-loop containing nucleoside triphosphate hydrolases"/>
    <property type="match status" value="1"/>
</dbReference>
<evidence type="ECO:0000256" key="9">
    <source>
        <dbReference type="SAM" id="MobiDB-lite"/>
    </source>
</evidence>
<keyword evidence="14" id="KW-1185">Reference proteome</keyword>
<dbReference type="GO" id="GO:0030253">
    <property type="term" value="P:protein secretion by the type I secretion system"/>
    <property type="evidence" value="ECO:0007669"/>
    <property type="project" value="InterPro"/>
</dbReference>
<evidence type="ECO:0000256" key="5">
    <source>
        <dbReference type="ARBA" id="ARBA00022741"/>
    </source>
</evidence>
<dbReference type="NCBIfam" id="TIGR01842">
    <property type="entry name" value="type_I_sec_PrtD"/>
    <property type="match status" value="1"/>
</dbReference>
<dbReference type="GO" id="GO:0030256">
    <property type="term" value="C:type I protein secretion system complex"/>
    <property type="evidence" value="ECO:0007669"/>
    <property type="project" value="InterPro"/>
</dbReference>
<dbReference type="Gene3D" id="3.40.50.300">
    <property type="entry name" value="P-loop containing nucleotide triphosphate hydrolases"/>
    <property type="match status" value="1"/>
</dbReference>
<dbReference type="AlphaFoldDB" id="A0A1I4I558"/>